<dbReference type="NCBIfam" id="TIGR03723">
    <property type="entry name" value="T6A_TsaD_YgjD"/>
    <property type="match status" value="1"/>
</dbReference>
<dbReference type="InterPro" id="IPR017861">
    <property type="entry name" value="KAE1/TsaD"/>
</dbReference>
<keyword evidence="5 8" id="KW-0408">Iron</keyword>
<organism evidence="10 11">
    <name type="scientific">Nisaea acidiphila</name>
    <dbReference type="NCBI Taxonomy" id="1862145"/>
    <lineage>
        <taxon>Bacteria</taxon>
        <taxon>Pseudomonadati</taxon>
        <taxon>Pseudomonadota</taxon>
        <taxon>Alphaproteobacteria</taxon>
        <taxon>Rhodospirillales</taxon>
        <taxon>Thalassobaculaceae</taxon>
        <taxon>Nisaea</taxon>
    </lineage>
</organism>
<dbReference type="EMBL" id="CP102480">
    <property type="protein sequence ID" value="UUX48517.1"/>
    <property type="molecule type" value="Genomic_DNA"/>
</dbReference>
<dbReference type="AlphaFoldDB" id="A0A9J7AT23"/>
<feature type="domain" description="Gcp-like" evidence="9">
    <location>
        <begin position="36"/>
        <end position="324"/>
    </location>
</feature>
<sequence>MALEAQRELPETPLVLGIETSCDETAAALVDGEGRIFANVVLSQIEDHAPFGGVVPEIAARAHLDHLQPVIDRALRDAEVGFEDLDAVAATGGPGLIGGVLVGTMTAKAIAMARGIPYLAVNHLEAHALTARLTDHVPFPYLLLLVSGGHCQLISVEGLGKYRRLGTTIDDAVGEAFDKTAKLLGMGYPGGPELERAAARGNPERFDLPRPMVGKPGCDFSFSGLKTAVRQKVTALGEPCEQDIADIAAAFQEAVAASLVNRSRNAVRIFAQEHGKGHALVVAGGVAANKRLRAALSALAEKSGMDFVAPPIGLCTDNAAMVAWAGIERLRAGEVDSLDFAPRPRWPLDPVAPKAIGAGVKA</sequence>
<comment type="subcellular location">
    <subcellularLocation>
        <location evidence="8">Cytoplasm</location>
    </subcellularLocation>
</comment>
<evidence type="ECO:0000256" key="4">
    <source>
        <dbReference type="ARBA" id="ARBA00022723"/>
    </source>
</evidence>
<dbReference type="CDD" id="cd24133">
    <property type="entry name" value="ASKHA_NBD_TsaD_bac"/>
    <property type="match status" value="1"/>
</dbReference>
<feature type="binding site" evidence="8">
    <location>
        <position position="195"/>
    </location>
    <ligand>
        <name>substrate</name>
    </ligand>
</feature>
<keyword evidence="2 8" id="KW-0808">Transferase</keyword>
<feature type="binding site" evidence="8">
    <location>
        <position position="123"/>
    </location>
    <ligand>
        <name>Fe cation</name>
        <dbReference type="ChEBI" id="CHEBI:24875"/>
    </ligand>
</feature>
<dbReference type="Gene3D" id="3.30.420.40">
    <property type="match status" value="2"/>
</dbReference>
<evidence type="ECO:0000313" key="11">
    <source>
        <dbReference type="Proteomes" id="UP001060336"/>
    </source>
</evidence>
<evidence type="ECO:0000256" key="7">
    <source>
        <dbReference type="ARBA" id="ARBA00048117"/>
    </source>
</evidence>
<dbReference type="FunFam" id="3.30.420.40:FF:000040">
    <property type="entry name" value="tRNA N6-adenosine threonylcarbamoyltransferase"/>
    <property type="match status" value="1"/>
</dbReference>
<dbReference type="HAMAP" id="MF_01445">
    <property type="entry name" value="TsaD"/>
    <property type="match status" value="1"/>
</dbReference>
<keyword evidence="6 8" id="KW-0012">Acyltransferase</keyword>
<feature type="binding site" evidence="8">
    <location>
        <position position="317"/>
    </location>
    <ligand>
        <name>Fe cation</name>
        <dbReference type="ChEBI" id="CHEBI:24875"/>
    </ligand>
</feature>
<proteinExistence type="inferred from homology"/>
<dbReference type="GO" id="GO:0061711">
    <property type="term" value="F:tRNA N(6)-L-threonylcarbamoyladenine synthase activity"/>
    <property type="evidence" value="ECO:0007669"/>
    <property type="project" value="UniProtKB-EC"/>
</dbReference>
<dbReference type="KEGG" id="naci:NUH88_13980"/>
<evidence type="ECO:0000313" key="10">
    <source>
        <dbReference type="EMBL" id="UUX48517.1"/>
    </source>
</evidence>
<dbReference type="NCBIfam" id="TIGR00329">
    <property type="entry name" value="gcp_kae1"/>
    <property type="match status" value="1"/>
</dbReference>
<evidence type="ECO:0000256" key="2">
    <source>
        <dbReference type="ARBA" id="ARBA00022679"/>
    </source>
</evidence>
<dbReference type="PRINTS" id="PR00789">
    <property type="entry name" value="OSIALOPTASE"/>
</dbReference>
<accession>A0A9J7AT23</accession>
<evidence type="ECO:0000256" key="5">
    <source>
        <dbReference type="ARBA" id="ARBA00023004"/>
    </source>
</evidence>
<reference evidence="10" key="1">
    <citation type="submission" date="2022-08" db="EMBL/GenBank/DDBJ databases">
        <title>Nisaea acidiphila sp. nov., isolated from a marine algal debris and emended description of the genus Nisaea Urios et al. 2008.</title>
        <authorList>
            <person name="Kwon K."/>
        </authorList>
    </citation>
    <scope>NUCLEOTIDE SEQUENCE</scope>
    <source>
        <strain evidence="10">MEBiC11861</strain>
    </source>
</reference>
<evidence type="ECO:0000259" key="9">
    <source>
        <dbReference type="Pfam" id="PF00814"/>
    </source>
</evidence>
<dbReference type="InterPro" id="IPR022450">
    <property type="entry name" value="TsaD"/>
</dbReference>
<comment type="catalytic activity">
    <reaction evidence="7 8">
        <text>L-threonylcarbamoyladenylate + adenosine(37) in tRNA = N(6)-L-threonylcarbamoyladenosine(37) in tRNA + AMP + H(+)</text>
        <dbReference type="Rhea" id="RHEA:37059"/>
        <dbReference type="Rhea" id="RHEA-COMP:10162"/>
        <dbReference type="Rhea" id="RHEA-COMP:10163"/>
        <dbReference type="ChEBI" id="CHEBI:15378"/>
        <dbReference type="ChEBI" id="CHEBI:73682"/>
        <dbReference type="ChEBI" id="CHEBI:74411"/>
        <dbReference type="ChEBI" id="CHEBI:74418"/>
        <dbReference type="ChEBI" id="CHEBI:456215"/>
        <dbReference type="EC" id="2.3.1.234"/>
    </reaction>
</comment>
<dbReference type="EC" id="2.3.1.234" evidence="8"/>
<evidence type="ECO:0000256" key="1">
    <source>
        <dbReference type="ARBA" id="ARBA00022490"/>
    </source>
</evidence>
<dbReference type="GO" id="GO:0005737">
    <property type="term" value="C:cytoplasm"/>
    <property type="evidence" value="ECO:0007669"/>
    <property type="project" value="UniProtKB-SubCell"/>
</dbReference>
<evidence type="ECO:0000256" key="6">
    <source>
        <dbReference type="ARBA" id="ARBA00023315"/>
    </source>
</evidence>
<keyword evidence="11" id="KW-1185">Reference proteome</keyword>
<feature type="binding site" evidence="8">
    <location>
        <position position="191"/>
    </location>
    <ligand>
        <name>substrate</name>
    </ligand>
</feature>
<keyword evidence="1 8" id="KW-0963">Cytoplasm</keyword>
<dbReference type="PANTHER" id="PTHR11735">
    <property type="entry name" value="TRNA N6-ADENOSINE THREONYLCARBAMOYLTRANSFERASE"/>
    <property type="match status" value="1"/>
</dbReference>
<keyword evidence="3 8" id="KW-0819">tRNA processing</keyword>
<dbReference type="GO" id="GO:0002949">
    <property type="term" value="P:tRNA threonylcarbamoyladenosine modification"/>
    <property type="evidence" value="ECO:0007669"/>
    <property type="project" value="UniProtKB-UniRule"/>
</dbReference>
<feature type="binding site" evidence="8">
    <location>
        <position position="289"/>
    </location>
    <ligand>
        <name>substrate</name>
    </ligand>
</feature>
<dbReference type="Pfam" id="PF00814">
    <property type="entry name" value="TsaD"/>
    <property type="match status" value="1"/>
</dbReference>
<dbReference type="InterPro" id="IPR000905">
    <property type="entry name" value="Gcp-like_dom"/>
</dbReference>
<dbReference type="PANTHER" id="PTHR11735:SF6">
    <property type="entry name" value="TRNA N6-ADENOSINE THREONYLCARBAMOYLTRANSFERASE, MITOCHONDRIAL"/>
    <property type="match status" value="1"/>
</dbReference>
<keyword evidence="4 8" id="KW-0479">Metal-binding</keyword>
<feature type="binding site" evidence="8">
    <location>
        <position position="127"/>
    </location>
    <ligand>
        <name>Fe cation</name>
        <dbReference type="ChEBI" id="CHEBI:24875"/>
    </ligand>
</feature>
<gene>
    <name evidence="8 10" type="primary">tsaD</name>
    <name evidence="10" type="ORF">NUH88_13980</name>
</gene>
<name>A0A9J7AT23_9PROT</name>
<dbReference type="Proteomes" id="UP001060336">
    <property type="component" value="Chromosome"/>
</dbReference>
<comment type="similarity">
    <text evidence="8">Belongs to the KAE1 / TsaD family.</text>
</comment>
<comment type="cofactor">
    <cofactor evidence="8">
        <name>Fe(2+)</name>
        <dbReference type="ChEBI" id="CHEBI:29033"/>
    </cofactor>
    <text evidence="8">Binds 1 Fe(2+) ion per subunit.</text>
</comment>
<dbReference type="GO" id="GO:0005506">
    <property type="term" value="F:iron ion binding"/>
    <property type="evidence" value="ECO:0007669"/>
    <property type="project" value="UniProtKB-UniRule"/>
</dbReference>
<dbReference type="SUPFAM" id="SSF53067">
    <property type="entry name" value="Actin-like ATPase domain"/>
    <property type="match status" value="1"/>
</dbReference>
<evidence type="ECO:0000256" key="3">
    <source>
        <dbReference type="ARBA" id="ARBA00022694"/>
    </source>
</evidence>
<dbReference type="InterPro" id="IPR043129">
    <property type="entry name" value="ATPase_NBD"/>
</dbReference>
<dbReference type="RefSeq" id="WP_257767024.1">
    <property type="nucleotide sequence ID" value="NZ_CP102480.1"/>
</dbReference>
<feature type="binding site" evidence="8">
    <location>
        <position position="178"/>
    </location>
    <ligand>
        <name>substrate</name>
    </ligand>
</feature>
<feature type="binding site" evidence="8">
    <location>
        <begin position="145"/>
        <end position="149"/>
    </location>
    <ligand>
        <name>substrate</name>
    </ligand>
</feature>
<evidence type="ECO:0000256" key="8">
    <source>
        <dbReference type="HAMAP-Rule" id="MF_01445"/>
    </source>
</evidence>
<protein>
    <recommendedName>
        <fullName evidence="8">tRNA N6-adenosine threonylcarbamoyltransferase</fullName>
        <ecNumber evidence="8">2.3.1.234</ecNumber>
    </recommendedName>
    <alternativeName>
        <fullName evidence="8">N6-L-threonylcarbamoyladenine synthase</fullName>
        <shortName evidence="8">t(6)A synthase</shortName>
    </alternativeName>
    <alternativeName>
        <fullName evidence="8">t(6)A37 threonylcarbamoyladenosine biosynthesis protein TsaD</fullName>
    </alternativeName>
    <alternativeName>
        <fullName evidence="8">tRNA threonylcarbamoyladenosine biosynthesis protein TsaD</fullName>
    </alternativeName>
</protein>
<comment type="function">
    <text evidence="8">Required for the formation of a threonylcarbamoyl group on adenosine at position 37 (t(6)A37) in tRNAs that read codons beginning with adenine. Is involved in the transfer of the threonylcarbamoyl moiety of threonylcarbamoyl-AMP (TC-AMP) to the N6 group of A37, together with TsaE and TsaB. TsaD likely plays a direct catalytic role in this reaction.</text>
</comment>